<dbReference type="InterPro" id="IPR052740">
    <property type="entry name" value="CE4"/>
</dbReference>
<feature type="region of interest" description="Disordered" evidence="1">
    <location>
        <begin position="567"/>
        <end position="586"/>
    </location>
</feature>
<dbReference type="EMBL" id="JAPWDV010000001">
    <property type="protein sequence ID" value="KAJ6222888.1"/>
    <property type="molecule type" value="Genomic_DNA"/>
</dbReference>
<feature type="compositionally biased region" description="Basic residues" evidence="1">
    <location>
        <begin position="436"/>
        <end position="448"/>
    </location>
</feature>
<feature type="region of interest" description="Disordered" evidence="1">
    <location>
        <begin position="187"/>
        <end position="230"/>
    </location>
</feature>
<dbReference type="GO" id="GO:0016810">
    <property type="term" value="F:hydrolase activity, acting on carbon-nitrogen (but not peptide) bonds"/>
    <property type="evidence" value="ECO:0007669"/>
    <property type="project" value="InterPro"/>
</dbReference>
<feature type="region of interest" description="Disordered" evidence="1">
    <location>
        <begin position="43"/>
        <end position="68"/>
    </location>
</feature>
<keyword evidence="4" id="KW-1185">Reference proteome</keyword>
<feature type="region of interest" description="Disordered" evidence="1">
    <location>
        <begin position="425"/>
        <end position="462"/>
    </location>
</feature>
<evidence type="ECO:0000313" key="3">
    <source>
        <dbReference type="EMBL" id="KAJ6222888.1"/>
    </source>
</evidence>
<feature type="compositionally biased region" description="Polar residues" evidence="1">
    <location>
        <begin position="187"/>
        <end position="216"/>
    </location>
</feature>
<dbReference type="PANTHER" id="PTHR45985:SF12">
    <property type="entry name" value="CHITIN DEACETYLASE-LIKE 5, ISOFORM B"/>
    <property type="match status" value="1"/>
</dbReference>
<evidence type="ECO:0000259" key="2">
    <source>
        <dbReference type="Pfam" id="PF01522"/>
    </source>
</evidence>
<dbReference type="Proteomes" id="UP001142055">
    <property type="component" value="Chromosome 1"/>
</dbReference>
<dbReference type="AlphaFoldDB" id="A0A9Q0MAL3"/>
<feature type="compositionally biased region" description="Basic residues" evidence="1">
    <location>
        <begin position="43"/>
        <end position="56"/>
    </location>
</feature>
<dbReference type="PANTHER" id="PTHR45985">
    <property type="match status" value="1"/>
</dbReference>
<feature type="compositionally biased region" description="Polar residues" evidence="1">
    <location>
        <begin position="8"/>
        <end position="21"/>
    </location>
</feature>
<accession>A0A9Q0MAL3</accession>
<protein>
    <recommendedName>
        <fullName evidence="2">NodB homology domain-containing protein</fullName>
    </recommendedName>
</protein>
<feature type="compositionally biased region" description="Polar residues" evidence="1">
    <location>
        <begin position="57"/>
        <end position="68"/>
    </location>
</feature>
<evidence type="ECO:0000313" key="4">
    <source>
        <dbReference type="Proteomes" id="UP001142055"/>
    </source>
</evidence>
<feature type="region of interest" description="Disordered" evidence="1">
    <location>
        <begin position="1"/>
        <end position="21"/>
    </location>
</feature>
<comment type="caution">
    <text evidence="3">The sequence shown here is derived from an EMBL/GenBank/DDBJ whole genome shotgun (WGS) entry which is preliminary data.</text>
</comment>
<dbReference type="InterPro" id="IPR011330">
    <property type="entry name" value="Glyco_hydro/deAcase_b/a-brl"/>
</dbReference>
<dbReference type="InterPro" id="IPR002509">
    <property type="entry name" value="NODB_dom"/>
</dbReference>
<evidence type="ECO:0000256" key="1">
    <source>
        <dbReference type="SAM" id="MobiDB-lite"/>
    </source>
</evidence>
<dbReference type="Pfam" id="PF01522">
    <property type="entry name" value="Polysacc_deac_1"/>
    <property type="match status" value="1"/>
</dbReference>
<dbReference type="GO" id="GO:0005975">
    <property type="term" value="P:carbohydrate metabolic process"/>
    <property type="evidence" value="ECO:0007669"/>
    <property type="project" value="InterPro"/>
</dbReference>
<sequence>MFAPTTPTPVTTYSIGSENLNGDHTVEQINEAALQESFDKLVKSSRSKSNHFHHRTNQNNNRGQSNHPLITYDLVKNNVPDINYIDLNDINTNKLDANNTSDDLVGDDLDENFTLVDLQRSHVSLDDIGSGVTKPFRIDQQGRKHYNDNILGRSVSGANNRAQSVSVVASTSSEAIIPELDFVFKKPSSSSKYKGRFNGTNTEAHNRFQPNDQSLNDDYADPTSDEIDNRDSIKNRTPKYDDEITAIIDDNGSIHIGPDDSVTSPLLHLLGSIGSSSSKIKNNGNGNNPLIIPFNGKNSLPGTAASNRNTASQQLILTKNLPSSQMNEASKVSSYLSSSSSGVDPMSEIEKENLDIKTLKSGSGTILVFNRTQLITIAGDQSSLPDTATTKGGNGNSSSTFILIDHQQPKVADAGQRQSLLPEFDLTTMNGNGNNNHHHHKYHQHNNHHNQQQNNHHNHQRLNDRPRQAINHRPEKENSNNNSGGALLQPVTVVNGQLPSEIIVRGRNGATSFNNKTMIGQHIGSKERLKSSNKAVKPSTTIGEDVGLLVEIAPVVDDISDFQRIRGRNKSNSTETSKPLSNSEYRQAKYLTDIGSTRTTNNSTTGQRTVAQVRRLGSHQRSNSISRGNSTARSTLLSATNRNQSNMTLQIPARPPSLYGIPEPFTSATKCNDDICKLPDCFCGGTQIPGTLSVKEVPQLVLISFDDAVNDVNWDIYEELLNSGRSNPNGCPIKATFYVSHEWTDYSKVQTLYSRGHEIASHSITHTFGEAFTKQQWQKEIVGQREILHKYGGVNRADIRGMRAPFLQGGGNKQFEMLHEENFTYDSSMSVFENSPPFWPYTMDYAINHDCMIAPCPTKSYPGLWEIGLVMWQDLLGRRCSMADGCFNPSDEDGVYEMIMKNFKRHYNSNRAPFGLYYHSSWFNTEHHRRGFIRVIDDLLSYYKDVYFVTKWELIQWIRNPTPLKELYRINLFGCSRDPNRPPPCLHPNICNVNSHSGSRFLKTCQPCPKRYPWLGDTGL</sequence>
<feature type="domain" description="NodB homology" evidence="2">
    <location>
        <begin position="699"/>
        <end position="807"/>
    </location>
</feature>
<dbReference type="CDD" id="cd10975">
    <property type="entry name" value="CE4_CDA_like_2"/>
    <property type="match status" value="1"/>
</dbReference>
<proteinExistence type="predicted"/>
<organism evidence="3 4">
    <name type="scientific">Blomia tropicalis</name>
    <name type="common">Mite</name>
    <dbReference type="NCBI Taxonomy" id="40697"/>
    <lineage>
        <taxon>Eukaryota</taxon>
        <taxon>Metazoa</taxon>
        <taxon>Ecdysozoa</taxon>
        <taxon>Arthropoda</taxon>
        <taxon>Chelicerata</taxon>
        <taxon>Arachnida</taxon>
        <taxon>Acari</taxon>
        <taxon>Acariformes</taxon>
        <taxon>Sarcoptiformes</taxon>
        <taxon>Astigmata</taxon>
        <taxon>Glycyphagoidea</taxon>
        <taxon>Echimyopodidae</taxon>
        <taxon>Blomia</taxon>
    </lineage>
</organism>
<reference evidence="3" key="1">
    <citation type="submission" date="2022-12" db="EMBL/GenBank/DDBJ databases">
        <title>Genome assemblies of Blomia tropicalis.</title>
        <authorList>
            <person name="Cui Y."/>
        </authorList>
    </citation>
    <scope>NUCLEOTIDE SEQUENCE</scope>
    <source>
        <tissue evidence="3">Adult mites</tissue>
    </source>
</reference>
<name>A0A9Q0MAL3_BLOTA</name>
<feature type="compositionally biased region" description="Polar residues" evidence="1">
    <location>
        <begin position="570"/>
        <end position="585"/>
    </location>
</feature>
<dbReference type="SUPFAM" id="SSF88713">
    <property type="entry name" value="Glycoside hydrolase/deacetylase"/>
    <property type="match status" value="1"/>
</dbReference>
<gene>
    <name evidence="3" type="ORF">RDWZM_001433</name>
</gene>
<dbReference type="Gene3D" id="3.20.20.370">
    <property type="entry name" value="Glycoside hydrolase/deacetylase"/>
    <property type="match status" value="1"/>
</dbReference>